<protein>
    <submittedName>
        <fullName evidence="2">FbpB family small basic protein</fullName>
    </submittedName>
</protein>
<evidence type="ECO:0000256" key="1">
    <source>
        <dbReference type="SAM" id="Coils"/>
    </source>
</evidence>
<comment type="caution">
    <text evidence="2">The sequence shown here is derived from an EMBL/GenBank/DDBJ whole genome shotgun (WGS) entry which is preliminary data.</text>
</comment>
<keyword evidence="1" id="KW-0175">Coiled coil</keyword>
<dbReference type="Proteomes" id="UP000323317">
    <property type="component" value="Unassembled WGS sequence"/>
</dbReference>
<name>A0A5D4KC86_9BACI</name>
<evidence type="ECO:0000313" key="2">
    <source>
        <dbReference type="EMBL" id="TYR74360.1"/>
    </source>
</evidence>
<evidence type="ECO:0000313" key="3">
    <source>
        <dbReference type="Proteomes" id="UP000323317"/>
    </source>
</evidence>
<dbReference type="InterPro" id="IPR025004">
    <property type="entry name" value="SenN/SenS"/>
</dbReference>
<dbReference type="AlphaFoldDB" id="A0A5D4KC86"/>
<feature type="coiled-coil region" evidence="1">
    <location>
        <begin position="9"/>
        <end position="36"/>
    </location>
</feature>
<proteinExistence type="predicted"/>
<dbReference type="Pfam" id="PF13040">
    <property type="entry name" value="Fur_reg_FbpB"/>
    <property type="match status" value="1"/>
</dbReference>
<organism evidence="2 3">
    <name type="scientific">Rossellomorea vietnamensis</name>
    <dbReference type="NCBI Taxonomy" id="218284"/>
    <lineage>
        <taxon>Bacteria</taxon>
        <taxon>Bacillati</taxon>
        <taxon>Bacillota</taxon>
        <taxon>Bacilli</taxon>
        <taxon>Bacillales</taxon>
        <taxon>Bacillaceae</taxon>
        <taxon>Rossellomorea</taxon>
    </lineage>
</organism>
<dbReference type="RefSeq" id="WP_148947581.1">
    <property type="nucleotide sequence ID" value="NZ_VTEH01000012.1"/>
</dbReference>
<dbReference type="EMBL" id="VTEH01000012">
    <property type="protein sequence ID" value="TYR74360.1"/>
    <property type="molecule type" value="Genomic_DNA"/>
</dbReference>
<accession>A0A5D4KC86</accession>
<sequence>MKKLKPSILELMKQNREELLRDREKMEKIERRLEEKHASQK</sequence>
<gene>
    <name evidence="2" type="ORF">FZC79_14845</name>
</gene>
<reference evidence="2 3" key="1">
    <citation type="submission" date="2019-08" db="EMBL/GenBank/DDBJ databases">
        <title>Bacillus genomes from the desert of Cuatro Cienegas, Coahuila.</title>
        <authorList>
            <person name="Olmedo-Alvarez G."/>
        </authorList>
    </citation>
    <scope>NUCLEOTIDE SEQUENCE [LARGE SCALE GENOMIC DNA]</scope>
    <source>
        <strain evidence="2 3">CH40_1T</strain>
    </source>
</reference>